<keyword evidence="4" id="KW-0804">Transcription</keyword>
<dbReference type="InterPro" id="IPR013324">
    <property type="entry name" value="RNA_pol_sigma_r3/r4-like"/>
</dbReference>
<dbReference type="InterPro" id="IPR036388">
    <property type="entry name" value="WH-like_DNA-bd_sf"/>
</dbReference>
<dbReference type="Proteomes" id="UP000293764">
    <property type="component" value="Unassembled WGS sequence"/>
</dbReference>
<sequence length="182" mass="19744">MLDDFDGVLARARVGSAEAFTLLYEDLVRPVAAYLRGRGVADVEDVTSEVFVAVLTGVRGFDGDQAHFRSWVFTIAHRRVVDGWRRGGRRPTPVPYEPADDARSAPSAESDALAALGEERVQALLGELSPDQRDVLVLRIVGDLTVDQVSDVVGKKPGAVKALQRRGLATLRRNLTVEGVPL</sequence>
<dbReference type="NCBIfam" id="TIGR02937">
    <property type="entry name" value="sigma70-ECF"/>
    <property type="match status" value="1"/>
</dbReference>
<evidence type="ECO:0000313" key="8">
    <source>
        <dbReference type="EMBL" id="RYV51689.1"/>
    </source>
</evidence>
<evidence type="ECO:0000256" key="4">
    <source>
        <dbReference type="ARBA" id="ARBA00023163"/>
    </source>
</evidence>
<reference evidence="8 9" key="1">
    <citation type="submission" date="2019-01" db="EMBL/GenBank/DDBJ databases">
        <title>Novel species of Cellulomonas.</title>
        <authorList>
            <person name="Liu Q."/>
            <person name="Xin Y.-H."/>
        </authorList>
    </citation>
    <scope>NUCLEOTIDE SEQUENCE [LARGE SCALE GENOMIC DNA]</scope>
    <source>
        <strain evidence="8 9">HLT2-17</strain>
    </source>
</reference>
<dbReference type="GO" id="GO:0006352">
    <property type="term" value="P:DNA-templated transcription initiation"/>
    <property type="evidence" value="ECO:0007669"/>
    <property type="project" value="InterPro"/>
</dbReference>
<dbReference type="Gene3D" id="1.10.1740.10">
    <property type="match status" value="1"/>
</dbReference>
<dbReference type="SUPFAM" id="SSF88659">
    <property type="entry name" value="Sigma3 and sigma4 domains of RNA polymerase sigma factors"/>
    <property type="match status" value="1"/>
</dbReference>
<dbReference type="PANTHER" id="PTHR43133">
    <property type="entry name" value="RNA POLYMERASE ECF-TYPE SIGMA FACTO"/>
    <property type="match status" value="1"/>
</dbReference>
<organism evidence="8 9">
    <name type="scientific">Pengzhenrongella frigida</name>
    <dbReference type="NCBI Taxonomy" id="1259133"/>
    <lineage>
        <taxon>Bacteria</taxon>
        <taxon>Bacillati</taxon>
        <taxon>Actinomycetota</taxon>
        <taxon>Actinomycetes</taxon>
        <taxon>Micrococcales</taxon>
        <taxon>Pengzhenrongella</taxon>
    </lineage>
</organism>
<dbReference type="GO" id="GO:0003677">
    <property type="term" value="F:DNA binding"/>
    <property type="evidence" value="ECO:0007669"/>
    <property type="project" value="InterPro"/>
</dbReference>
<keyword evidence="9" id="KW-1185">Reference proteome</keyword>
<gene>
    <name evidence="8" type="ORF">EUA98_07245</name>
</gene>
<evidence type="ECO:0000259" key="6">
    <source>
        <dbReference type="Pfam" id="PF04542"/>
    </source>
</evidence>
<proteinExistence type="inferred from homology"/>
<dbReference type="InterPro" id="IPR007627">
    <property type="entry name" value="RNA_pol_sigma70_r2"/>
</dbReference>
<dbReference type="InterPro" id="IPR013325">
    <property type="entry name" value="RNA_pol_sigma_r2"/>
</dbReference>
<dbReference type="GO" id="GO:0016987">
    <property type="term" value="F:sigma factor activity"/>
    <property type="evidence" value="ECO:0007669"/>
    <property type="project" value="UniProtKB-KW"/>
</dbReference>
<dbReference type="OrthoDB" id="5501064at2"/>
<evidence type="ECO:0000259" key="7">
    <source>
        <dbReference type="Pfam" id="PF08281"/>
    </source>
</evidence>
<dbReference type="EMBL" id="SDWW01000013">
    <property type="protein sequence ID" value="RYV51689.1"/>
    <property type="molecule type" value="Genomic_DNA"/>
</dbReference>
<dbReference type="PANTHER" id="PTHR43133:SF62">
    <property type="entry name" value="RNA POLYMERASE SIGMA FACTOR SIGZ"/>
    <property type="match status" value="1"/>
</dbReference>
<evidence type="ECO:0000256" key="1">
    <source>
        <dbReference type="ARBA" id="ARBA00010641"/>
    </source>
</evidence>
<dbReference type="AlphaFoldDB" id="A0A4Q5N0V7"/>
<feature type="domain" description="RNA polymerase sigma factor 70 region 4 type 2" evidence="7">
    <location>
        <begin position="119"/>
        <end position="171"/>
    </location>
</feature>
<feature type="domain" description="RNA polymerase sigma-70 region 2" evidence="6">
    <location>
        <begin position="24"/>
        <end position="89"/>
    </location>
</feature>
<evidence type="ECO:0000256" key="5">
    <source>
        <dbReference type="SAM" id="MobiDB-lite"/>
    </source>
</evidence>
<dbReference type="InterPro" id="IPR014284">
    <property type="entry name" value="RNA_pol_sigma-70_dom"/>
</dbReference>
<dbReference type="InterPro" id="IPR039425">
    <property type="entry name" value="RNA_pol_sigma-70-like"/>
</dbReference>
<evidence type="ECO:0000313" key="9">
    <source>
        <dbReference type="Proteomes" id="UP000293764"/>
    </source>
</evidence>
<protein>
    <submittedName>
        <fullName evidence="8">Sigma-70 family RNA polymerase sigma factor</fullName>
    </submittedName>
</protein>
<dbReference type="RefSeq" id="WP_130102006.1">
    <property type="nucleotide sequence ID" value="NZ_SDWW01000013.1"/>
</dbReference>
<dbReference type="InterPro" id="IPR013249">
    <property type="entry name" value="RNA_pol_sigma70_r4_t2"/>
</dbReference>
<evidence type="ECO:0000256" key="3">
    <source>
        <dbReference type="ARBA" id="ARBA00023082"/>
    </source>
</evidence>
<evidence type="ECO:0000256" key="2">
    <source>
        <dbReference type="ARBA" id="ARBA00023015"/>
    </source>
</evidence>
<name>A0A4Q5N0V7_9MICO</name>
<dbReference type="Gene3D" id="1.10.10.10">
    <property type="entry name" value="Winged helix-like DNA-binding domain superfamily/Winged helix DNA-binding domain"/>
    <property type="match status" value="1"/>
</dbReference>
<dbReference type="Pfam" id="PF08281">
    <property type="entry name" value="Sigma70_r4_2"/>
    <property type="match status" value="1"/>
</dbReference>
<dbReference type="Pfam" id="PF04542">
    <property type="entry name" value="Sigma70_r2"/>
    <property type="match status" value="1"/>
</dbReference>
<accession>A0A4Q5N0V7</accession>
<keyword evidence="2" id="KW-0805">Transcription regulation</keyword>
<feature type="region of interest" description="Disordered" evidence="5">
    <location>
        <begin position="87"/>
        <end position="109"/>
    </location>
</feature>
<comment type="similarity">
    <text evidence="1">Belongs to the sigma-70 factor family. ECF subfamily.</text>
</comment>
<dbReference type="SUPFAM" id="SSF88946">
    <property type="entry name" value="Sigma2 domain of RNA polymerase sigma factors"/>
    <property type="match status" value="1"/>
</dbReference>
<dbReference type="CDD" id="cd06171">
    <property type="entry name" value="Sigma70_r4"/>
    <property type="match status" value="1"/>
</dbReference>
<keyword evidence="3" id="KW-0731">Sigma factor</keyword>
<comment type="caution">
    <text evidence="8">The sequence shown here is derived from an EMBL/GenBank/DDBJ whole genome shotgun (WGS) entry which is preliminary data.</text>
</comment>